<dbReference type="RefSeq" id="WP_248357200.1">
    <property type="nucleotide sequence ID" value="NZ_AP025591.1"/>
</dbReference>
<gene>
    <name evidence="10" type="ORF">AMOR_57170</name>
</gene>
<evidence type="ECO:0000256" key="4">
    <source>
        <dbReference type="ARBA" id="ARBA00022840"/>
    </source>
</evidence>
<name>A0ABM7X4I3_9BACT</name>
<dbReference type="Proteomes" id="UP001162891">
    <property type="component" value="Chromosome"/>
</dbReference>
<keyword evidence="5 7" id="KW-1133">Transmembrane helix</keyword>
<proteinExistence type="predicted"/>
<feature type="domain" description="ABC transmembrane type-1" evidence="9">
    <location>
        <begin position="47"/>
        <end position="337"/>
    </location>
</feature>
<dbReference type="PROSITE" id="PS00211">
    <property type="entry name" value="ABC_TRANSPORTER_1"/>
    <property type="match status" value="1"/>
</dbReference>
<dbReference type="InterPro" id="IPR003593">
    <property type="entry name" value="AAA+_ATPase"/>
</dbReference>
<feature type="transmembrane region" description="Helical" evidence="7">
    <location>
        <begin position="278"/>
        <end position="299"/>
    </location>
</feature>
<evidence type="ECO:0000256" key="1">
    <source>
        <dbReference type="ARBA" id="ARBA00004651"/>
    </source>
</evidence>
<dbReference type="Gene3D" id="1.20.1560.10">
    <property type="entry name" value="ABC transporter type 1, transmembrane domain"/>
    <property type="match status" value="1"/>
</dbReference>
<comment type="subcellular location">
    <subcellularLocation>
        <location evidence="1">Cell membrane</location>
        <topology evidence="1">Multi-pass membrane protein</topology>
    </subcellularLocation>
</comment>
<dbReference type="SUPFAM" id="SSF52540">
    <property type="entry name" value="P-loop containing nucleoside triphosphate hydrolases"/>
    <property type="match status" value="1"/>
</dbReference>
<dbReference type="SMART" id="SM00382">
    <property type="entry name" value="AAA"/>
    <property type="match status" value="1"/>
</dbReference>
<keyword evidence="2 7" id="KW-0812">Transmembrane</keyword>
<dbReference type="Gene3D" id="3.40.50.300">
    <property type="entry name" value="P-loop containing nucleotide triphosphate hydrolases"/>
    <property type="match status" value="1"/>
</dbReference>
<evidence type="ECO:0000256" key="6">
    <source>
        <dbReference type="ARBA" id="ARBA00023136"/>
    </source>
</evidence>
<keyword evidence="4" id="KW-0067">ATP-binding</keyword>
<dbReference type="InterPro" id="IPR017871">
    <property type="entry name" value="ABC_transporter-like_CS"/>
</dbReference>
<dbReference type="Pfam" id="PF00005">
    <property type="entry name" value="ABC_tran"/>
    <property type="match status" value="1"/>
</dbReference>
<organism evidence="10 11">
    <name type="scientific">Anaeromyxobacter oryzae</name>
    <dbReference type="NCBI Taxonomy" id="2918170"/>
    <lineage>
        <taxon>Bacteria</taxon>
        <taxon>Pseudomonadati</taxon>
        <taxon>Myxococcota</taxon>
        <taxon>Myxococcia</taxon>
        <taxon>Myxococcales</taxon>
        <taxon>Cystobacterineae</taxon>
        <taxon>Anaeromyxobacteraceae</taxon>
        <taxon>Anaeromyxobacter</taxon>
    </lineage>
</organism>
<feature type="transmembrane region" description="Helical" evidence="7">
    <location>
        <begin position="184"/>
        <end position="206"/>
    </location>
</feature>
<evidence type="ECO:0000313" key="11">
    <source>
        <dbReference type="Proteomes" id="UP001162891"/>
    </source>
</evidence>
<feature type="transmembrane region" description="Helical" evidence="7">
    <location>
        <begin position="45"/>
        <end position="66"/>
    </location>
</feature>
<dbReference type="PROSITE" id="PS50893">
    <property type="entry name" value="ABC_TRANSPORTER_2"/>
    <property type="match status" value="1"/>
</dbReference>
<keyword evidence="3" id="KW-0547">Nucleotide-binding</keyword>
<evidence type="ECO:0000256" key="5">
    <source>
        <dbReference type="ARBA" id="ARBA00022989"/>
    </source>
</evidence>
<sequence>MTPPRLRPRPPPAGASLKERLAGARVVFRQLPGTLRLVWEADHRGAVLVVALTIVLALLPAAIAWVGKLIVDGVVEAARSGAAADRARVLRLVAGEAGLMAVQMAGGRLVGLRRELLRGALGNLVNERILEKALRLELRHFEDSDVYDKMQNARREASSRPLSLAMQTLAIGQHTVTLAALSGLLLRISPVSVLVIVAASIPAFLAEARLSGESFRVWTWRAPEGRRLNYLEWILTRDSHVKEVKLYGLGPLVLGRYRELFRKFFDEDRSIAIRRLRAGVVFGLVSLAAFYGMLAVMAARAARGAITLGDLTLYIAVFRQGQAAVQSVLTAVGGLYEDALFMSNLFAYLEIPTGGEAPRLQPARTLPRGRPQLLELRGVSFRYPGRQDWALRDLSLTLAPGEKLGLVGENGAGKSTLVKLLLRLYDPTEGEIRYGGVDLRDLDPEDLRSRVGAVFQDFVRYQFTAAENIGLGNPARVEDRGRVVEAARRGGADGVVTALPKGYDTVLGGWFEAGHELSSGQWQKLAVARAFMRDEAEVLILDEPTAAIDAEGEHELFERFQALAADRTAIVISHRFSTVRIADRIAVLHGGRLEELGSHRELIERDGRYAHLFRLQARGYLD</sequence>
<evidence type="ECO:0000256" key="2">
    <source>
        <dbReference type="ARBA" id="ARBA00022692"/>
    </source>
</evidence>
<accession>A0ABM7X4I3</accession>
<dbReference type="PANTHER" id="PTHR24221">
    <property type="entry name" value="ATP-BINDING CASSETTE SUB-FAMILY B"/>
    <property type="match status" value="1"/>
</dbReference>
<dbReference type="PROSITE" id="PS50929">
    <property type="entry name" value="ABC_TM1F"/>
    <property type="match status" value="1"/>
</dbReference>
<keyword evidence="6 7" id="KW-0472">Membrane</keyword>
<evidence type="ECO:0000256" key="3">
    <source>
        <dbReference type="ARBA" id="ARBA00022741"/>
    </source>
</evidence>
<dbReference type="SUPFAM" id="SSF90123">
    <property type="entry name" value="ABC transporter transmembrane region"/>
    <property type="match status" value="1"/>
</dbReference>
<protein>
    <submittedName>
        <fullName evidence="10">ABC transporter permease</fullName>
    </submittedName>
</protein>
<dbReference type="InterPro" id="IPR027417">
    <property type="entry name" value="P-loop_NTPase"/>
</dbReference>
<dbReference type="InterPro" id="IPR003439">
    <property type="entry name" value="ABC_transporter-like_ATP-bd"/>
</dbReference>
<dbReference type="InterPro" id="IPR039421">
    <property type="entry name" value="Type_1_exporter"/>
</dbReference>
<reference evidence="11" key="1">
    <citation type="journal article" date="2022" name="Int. J. Syst. Evol. Microbiol.">
        <title>Anaeromyxobacter oryzae sp. nov., Anaeromyxobacter diazotrophicus sp. nov. and Anaeromyxobacter paludicola sp. nov., isolated from paddy soils.</title>
        <authorList>
            <person name="Itoh H."/>
            <person name="Xu Z."/>
            <person name="Mise K."/>
            <person name="Masuda Y."/>
            <person name="Ushijima N."/>
            <person name="Hayakawa C."/>
            <person name="Shiratori Y."/>
            <person name="Senoo K."/>
        </authorList>
    </citation>
    <scope>NUCLEOTIDE SEQUENCE [LARGE SCALE GENOMIC DNA]</scope>
    <source>
        <strain evidence="11">Red232</strain>
    </source>
</reference>
<evidence type="ECO:0000313" key="10">
    <source>
        <dbReference type="EMBL" id="BDG06721.1"/>
    </source>
</evidence>
<evidence type="ECO:0000259" key="9">
    <source>
        <dbReference type="PROSITE" id="PS50929"/>
    </source>
</evidence>
<dbReference type="EMBL" id="AP025591">
    <property type="protein sequence ID" value="BDG06721.1"/>
    <property type="molecule type" value="Genomic_DNA"/>
</dbReference>
<dbReference type="InterPro" id="IPR036640">
    <property type="entry name" value="ABC1_TM_sf"/>
</dbReference>
<evidence type="ECO:0000259" key="8">
    <source>
        <dbReference type="PROSITE" id="PS50893"/>
    </source>
</evidence>
<dbReference type="PANTHER" id="PTHR24221:SF646">
    <property type="entry name" value="HAEMOLYSIN SECRETION ATP-BINDING PROTEIN"/>
    <property type="match status" value="1"/>
</dbReference>
<evidence type="ECO:0000256" key="7">
    <source>
        <dbReference type="SAM" id="Phobius"/>
    </source>
</evidence>
<feature type="domain" description="ABC transporter" evidence="8">
    <location>
        <begin position="374"/>
        <end position="615"/>
    </location>
</feature>
<keyword evidence="11" id="KW-1185">Reference proteome</keyword>
<dbReference type="InterPro" id="IPR011527">
    <property type="entry name" value="ABC1_TM_dom"/>
</dbReference>